<accession>A0ACC3CB51</accession>
<dbReference type="Proteomes" id="UP000798662">
    <property type="component" value="Chromosome 3"/>
</dbReference>
<proteinExistence type="predicted"/>
<protein>
    <submittedName>
        <fullName evidence="1">Uncharacterized protein</fullName>
    </submittedName>
</protein>
<reference evidence="1" key="1">
    <citation type="submission" date="2019-11" db="EMBL/GenBank/DDBJ databases">
        <title>Nori genome reveals adaptations in red seaweeds to the harsh intertidal environment.</title>
        <authorList>
            <person name="Wang D."/>
            <person name="Mao Y."/>
        </authorList>
    </citation>
    <scope>NUCLEOTIDE SEQUENCE</scope>
    <source>
        <tissue evidence="1">Gametophyte</tissue>
    </source>
</reference>
<gene>
    <name evidence="1" type="ORF">I4F81_009815</name>
</gene>
<evidence type="ECO:0000313" key="1">
    <source>
        <dbReference type="EMBL" id="KAK1867308.1"/>
    </source>
</evidence>
<sequence>MVRGGHEAGLAVTCSSAFATAAGAASRDFAAGTTTPKYGPSLELEPTHLLLQLRIDIERRTAGGSVTTTVVSRRDGARSLSLHAEDFEAVTAVELVGQGEADANGAATADDGLSWTYDGHVIAIRLGGDGLVVGAKACVRVAYTVASPRTGMFFSDPGRSPFVATDHETERARYWLPCVDHPAVRTSLRFELTLRAGLTVLANGARVEGSSCSTASEAGWETTVWELTPPMRCPSYLLCIAAGEFARADGGTYTDAGGVEREIAFFGPSDAVAAADLARTFGPTASMISWMVGRLGVPFPWPKYFQYAVGGGVGGAMENISLVSWHDSLVCDEALHAERGLLVSTVNLHEISHTYFGDLLVIKHFDDAYLKESFANFMELVWLTDEYGEDVAQAFWHMERVEYTAEVDDVYARPLSTRTFDCSWSMFDRHLYPGGAWRLHMLEALVGEGPFWAGITKYITTHLNGTVETVDLRRALEATTGRNLVRWFDQWVYAAGYPKLLATTAWDAGTGVASVTLRQTQADPCRRIGTFDVSVPVSFQAPSGEWLDAPPVVMTAELPSGTTALRLDGEPMAVVIDPAAKVLHTLDWSAAGEQLLSRALTAAPTAAGRVQAAVELGKRGTARSVAVLAAALRSEPCWAVRRLIATALPVATSAAAVAGVVEGLVSETDPRVTYVLVDTLSKARGDTTAAAALRSLLSRGSDGDSSSPRAGPLATAAALRGLGAMRGDADVATLAAWVAPSTAAAPPEVDGWSPASLGIAARGAVTGLGSTRSEAGLAALLVVLDLGAHPTPSDPARLPWVRSAAVTATADAVAWADRPTRLRVGEVLVGIARRDEAPSVRTAACRALVRLGGDAVEAGLPAVLLGVAETLPNQDAVAIRRAAAEASRGAVTMGAGALPPAPALAKEVETGKEALRLVTARLEALEAVAKLTPSREGQATAGNADAPGA</sequence>
<organism evidence="1 2">
    <name type="scientific">Pyropia yezoensis</name>
    <name type="common">Susabi-nori</name>
    <name type="synonym">Porphyra yezoensis</name>
    <dbReference type="NCBI Taxonomy" id="2788"/>
    <lineage>
        <taxon>Eukaryota</taxon>
        <taxon>Rhodophyta</taxon>
        <taxon>Bangiophyceae</taxon>
        <taxon>Bangiales</taxon>
        <taxon>Bangiaceae</taxon>
        <taxon>Pyropia</taxon>
    </lineage>
</organism>
<comment type="caution">
    <text evidence="1">The sequence shown here is derived from an EMBL/GenBank/DDBJ whole genome shotgun (WGS) entry which is preliminary data.</text>
</comment>
<dbReference type="EMBL" id="CM020620">
    <property type="protein sequence ID" value="KAK1867308.1"/>
    <property type="molecule type" value="Genomic_DNA"/>
</dbReference>
<evidence type="ECO:0000313" key="2">
    <source>
        <dbReference type="Proteomes" id="UP000798662"/>
    </source>
</evidence>
<name>A0ACC3CB51_PYRYE</name>
<keyword evidence="2" id="KW-1185">Reference proteome</keyword>